<comment type="similarity">
    <text evidence="1 3">Belongs to the glycosyl hydrolase 3 family.</text>
</comment>
<dbReference type="PROSITE" id="PS00775">
    <property type="entry name" value="GLYCOSYL_HYDROL_F3"/>
    <property type="match status" value="1"/>
</dbReference>
<dbReference type="SUPFAM" id="SSF51445">
    <property type="entry name" value="(Trans)glycosidases"/>
    <property type="match status" value="1"/>
</dbReference>
<dbReference type="Pfam" id="PF01915">
    <property type="entry name" value="Glyco_hydro_3_C"/>
    <property type="match status" value="1"/>
</dbReference>
<dbReference type="InterPro" id="IPR001764">
    <property type="entry name" value="Glyco_hydro_3_N"/>
</dbReference>
<dbReference type="InterPro" id="IPR017853">
    <property type="entry name" value="GH"/>
</dbReference>
<dbReference type="Gene3D" id="3.20.20.300">
    <property type="entry name" value="Glycoside hydrolase, family 3, N-terminal domain"/>
    <property type="match status" value="1"/>
</dbReference>
<dbReference type="SMART" id="SM00758">
    <property type="entry name" value="PA14"/>
    <property type="match status" value="1"/>
</dbReference>
<dbReference type="EMBL" id="DSXR01000097">
    <property type="protein sequence ID" value="HGS87902.1"/>
    <property type="molecule type" value="Genomic_DNA"/>
</dbReference>
<evidence type="ECO:0000256" key="1">
    <source>
        <dbReference type="ARBA" id="ARBA00005336"/>
    </source>
</evidence>
<protein>
    <submittedName>
        <fullName evidence="5">Beta-glucosidase</fullName>
    </submittedName>
</protein>
<dbReference type="InterPro" id="IPR019800">
    <property type="entry name" value="Glyco_hydro_3_AS"/>
</dbReference>
<accession>A0A7C4L0D3</accession>
<dbReference type="SUPFAM" id="SSF52279">
    <property type="entry name" value="Beta-D-glucan exohydrolase, C-terminal domain"/>
    <property type="match status" value="1"/>
</dbReference>
<dbReference type="SMART" id="SM01217">
    <property type="entry name" value="Fn3_like"/>
    <property type="match status" value="1"/>
</dbReference>
<dbReference type="InterPro" id="IPR050288">
    <property type="entry name" value="Cellulose_deg_GH3"/>
</dbReference>
<dbReference type="InterPro" id="IPR036881">
    <property type="entry name" value="Glyco_hydro_3_C_sf"/>
</dbReference>
<dbReference type="PROSITE" id="PS51820">
    <property type="entry name" value="PA14"/>
    <property type="match status" value="1"/>
</dbReference>
<reference evidence="5" key="1">
    <citation type="journal article" date="2020" name="mSystems">
        <title>Genome- and Community-Level Interaction Insights into Carbon Utilization and Element Cycling Functions of Hydrothermarchaeota in Hydrothermal Sediment.</title>
        <authorList>
            <person name="Zhou Z."/>
            <person name="Liu Y."/>
            <person name="Xu W."/>
            <person name="Pan J."/>
            <person name="Luo Z.H."/>
            <person name="Li M."/>
        </authorList>
    </citation>
    <scope>NUCLEOTIDE SEQUENCE [LARGE SCALE GENOMIC DNA]</scope>
    <source>
        <strain evidence="5">SpSt-556</strain>
    </source>
</reference>
<sequence length="885" mass="97768">MQPQIEALIQQLTLEEKISLLAGADNWHTRPVERLGIPSLKVTDGPNGARGAWGGLATPSACTPVGTALAATWNTGLVEQVGALLGDETRAKGADMLLAPTVNLHRTPLAGRNFECFSEDPFLTAEMAIAYIRGVQSRGVGCCIKHFVCNDQEYQRFSISAEVEERPLRELYLEPFRRAIRDARPLALMTAYNRVRGMYASQHDYLLKTILKGEWGYDGLVISDWGGTYSEAVPSGGLDLEMPGPARWMRPDLVRKALADGSLTPAALDDKVRRLLRALLRSGRFENPQHPPEGMLDTSEQRRLLRRAAQEAMVLLKNEGALPLKDVRRLAVIGSNARWAEIMGGGSSTVIPYYSVSPLQGIRSRAGEEVTVEYAIGAFSGRYPPYPEVEIIQTADGKPGWLLEIYDAPDLQASPVHTRIIRRPNLFFGDIPETFFSQPAMTARLGGIFLPQESGRHTFWLEATGHTEFSLNGKPLIQIRSGQAQNVTRQVEVDLTAGRPYRLEIIYRAASRQPAGWLRLGCLPPHPADLIAEAVELAARSDAVVIVAGLTPDWESEGFDRLDMRLPGKQDELIRRVAEVNPRTVVVLNCGSPVEMPWLNQVNAVVQLWYAGQEQGNALADILFGDVSPSGKLPTTFPRRLADNPAFINYPGENGKVLYGEGLFIGYRYYDFTECEVLFPFGHGLSYTRFAYSDLQITPPEFQDGEEVEVAFRITNCGETAGMETAQIYVRDVHCRLTRPPKELKGFVKVALQPGESRTVRVRLNREAFWFYDPAKPGWDSESGWFEILVGASSRDIRLSGSVRLLPSAAQTTASWGAHSRLGEVLADEQAAAVLRRFFGGQVDSPQVQSLLNLTLEEISLRFPQLAPPALLAAVAEELKNLPQG</sequence>
<dbReference type="PRINTS" id="PR00133">
    <property type="entry name" value="GLHYDRLASE3"/>
</dbReference>
<dbReference type="Gene3D" id="2.60.120.260">
    <property type="entry name" value="Galactose-binding domain-like"/>
    <property type="match status" value="1"/>
</dbReference>
<comment type="caution">
    <text evidence="5">The sequence shown here is derived from an EMBL/GenBank/DDBJ whole genome shotgun (WGS) entry which is preliminary data.</text>
</comment>
<dbReference type="Pfam" id="PF14310">
    <property type="entry name" value="Fn3-like"/>
    <property type="match status" value="1"/>
</dbReference>
<evidence type="ECO:0000256" key="3">
    <source>
        <dbReference type="RuleBase" id="RU361161"/>
    </source>
</evidence>
<feature type="domain" description="PA14" evidence="4">
    <location>
        <begin position="396"/>
        <end position="535"/>
    </location>
</feature>
<name>A0A7C4L0D3_9CHLR</name>
<gene>
    <name evidence="5" type="ORF">ENT17_09820</name>
</gene>
<dbReference type="InterPro" id="IPR002772">
    <property type="entry name" value="Glyco_hydro_3_C"/>
</dbReference>
<evidence type="ECO:0000256" key="2">
    <source>
        <dbReference type="ARBA" id="ARBA00022801"/>
    </source>
</evidence>
<dbReference type="FunFam" id="2.60.40.10:FF:000495">
    <property type="entry name" value="Periplasmic beta-glucosidase"/>
    <property type="match status" value="1"/>
</dbReference>
<dbReference type="AlphaFoldDB" id="A0A7C4L0D3"/>
<dbReference type="Pfam" id="PF07691">
    <property type="entry name" value="PA14"/>
    <property type="match status" value="1"/>
</dbReference>
<dbReference type="InterPro" id="IPR036962">
    <property type="entry name" value="Glyco_hydro_3_N_sf"/>
</dbReference>
<evidence type="ECO:0000313" key="5">
    <source>
        <dbReference type="EMBL" id="HGS87902.1"/>
    </source>
</evidence>
<dbReference type="PANTHER" id="PTHR42715">
    <property type="entry name" value="BETA-GLUCOSIDASE"/>
    <property type="match status" value="1"/>
</dbReference>
<dbReference type="InterPro" id="IPR011658">
    <property type="entry name" value="PA14_dom"/>
</dbReference>
<keyword evidence="3" id="KW-0326">Glycosidase</keyword>
<dbReference type="Gene3D" id="2.60.40.10">
    <property type="entry name" value="Immunoglobulins"/>
    <property type="match status" value="1"/>
</dbReference>
<dbReference type="GO" id="GO:0009251">
    <property type="term" value="P:glucan catabolic process"/>
    <property type="evidence" value="ECO:0007669"/>
    <property type="project" value="TreeGrafter"/>
</dbReference>
<organism evidence="5">
    <name type="scientific">Bellilinea caldifistulae</name>
    <dbReference type="NCBI Taxonomy" id="360411"/>
    <lineage>
        <taxon>Bacteria</taxon>
        <taxon>Bacillati</taxon>
        <taxon>Chloroflexota</taxon>
        <taxon>Anaerolineae</taxon>
        <taxon>Anaerolineales</taxon>
        <taxon>Anaerolineaceae</taxon>
        <taxon>Bellilinea</taxon>
    </lineage>
</organism>
<dbReference type="InterPro" id="IPR037524">
    <property type="entry name" value="PA14/GLEYA"/>
</dbReference>
<dbReference type="PANTHER" id="PTHR42715:SF3">
    <property type="entry name" value="BETA-GLUCOSIDASE B-RELATED"/>
    <property type="match status" value="1"/>
</dbReference>
<dbReference type="Pfam" id="PF00933">
    <property type="entry name" value="Glyco_hydro_3"/>
    <property type="match status" value="1"/>
</dbReference>
<dbReference type="InterPro" id="IPR013783">
    <property type="entry name" value="Ig-like_fold"/>
</dbReference>
<dbReference type="InterPro" id="IPR026891">
    <property type="entry name" value="Fn3-like"/>
</dbReference>
<proteinExistence type="inferred from homology"/>
<dbReference type="Gene3D" id="3.40.50.1700">
    <property type="entry name" value="Glycoside hydrolase family 3 C-terminal domain"/>
    <property type="match status" value="1"/>
</dbReference>
<keyword evidence="2 3" id="KW-0378">Hydrolase</keyword>
<dbReference type="GO" id="GO:0008422">
    <property type="term" value="F:beta-glucosidase activity"/>
    <property type="evidence" value="ECO:0007669"/>
    <property type="project" value="TreeGrafter"/>
</dbReference>
<evidence type="ECO:0000259" key="4">
    <source>
        <dbReference type="PROSITE" id="PS51820"/>
    </source>
</evidence>